<dbReference type="EC" id="6.3.4.15" evidence="4"/>
<dbReference type="STRING" id="441768.ACL_0466"/>
<feature type="domain" description="BPL/LPL catalytic" evidence="3">
    <location>
        <begin position="1"/>
        <end position="174"/>
    </location>
</feature>
<dbReference type="PROSITE" id="PS51733">
    <property type="entry name" value="BPL_LPL_CATALYTIC"/>
    <property type="match status" value="1"/>
</dbReference>
<feature type="transmembrane region" description="Helical" evidence="2">
    <location>
        <begin position="252"/>
        <end position="273"/>
    </location>
</feature>
<dbReference type="AlphaFoldDB" id="A9NFF5"/>
<proteinExistence type="inferred from homology"/>
<dbReference type="eggNOG" id="COG1268">
    <property type="taxonomic scope" value="Bacteria"/>
</dbReference>
<name>A9NFF5_ACHLI</name>
<keyword evidence="2" id="KW-0472">Membrane</keyword>
<evidence type="ECO:0000259" key="3">
    <source>
        <dbReference type="PROSITE" id="PS51733"/>
    </source>
</evidence>
<dbReference type="Gene3D" id="3.30.930.10">
    <property type="entry name" value="Bira Bifunctional Protein, Domain 2"/>
    <property type="match status" value="1"/>
</dbReference>
<dbReference type="SUPFAM" id="SSF55681">
    <property type="entry name" value="Class II aaRS and biotin synthetases"/>
    <property type="match status" value="1"/>
</dbReference>
<dbReference type="InterPro" id="IPR045864">
    <property type="entry name" value="aa-tRNA-synth_II/BPL/LPL"/>
</dbReference>
<dbReference type="RefSeq" id="WP_012242416.1">
    <property type="nucleotide sequence ID" value="NC_010163.1"/>
</dbReference>
<protein>
    <submittedName>
        <fullName evidence="4">Biotin-[acetyl-CoA-carboxylase] ligase</fullName>
        <ecNumber evidence="4">6.3.4.15</ecNumber>
    </submittedName>
</protein>
<sequence>MVKVKLIEFKKIPSTSDYLKQNYEKLDSFTFVRTDYQTKGRGQFERQWMSANGRNLLLSFMIKDVPINQLITIKEWVKSSIFSTLGSLGLDVYFKEPNDVYCHQKKLCGILMETKGSGDKFDYVIVGIGLNVNQFIFHKFKATSIFLETKKTQNVRKIMSKLMTNLLESSFLRCNMTIKRIIIISMFAALIAVSTFMNVPVPPVSFTLQTLMIVLTGLLLTPLDAFLAVLVYLTAGAFGMPIFTTGGGFQSFVAPTGGFLLSFLVVAPGISLFKSKSKNILQDGIVLMIFGFLIVYLFGIAIFMYATSLDFIYTIGVFIPYYIWDIAKLIFAYVVYYYMPQAIIDKHLKGI</sequence>
<dbReference type="HOGENOM" id="CLU_788998_0_0_14"/>
<dbReference type="Pfam" id="PF02632">
    <property type="entry name" value="BioY"/>
    <property type="match status" value="1"/>
</dbReference>
<dbReference type="InterPro" id="IPR003784">
    <property type="entry name" value="BioY"/>
</dbReference>
<keyword evidence="2" id="KW-1133">Transmembrane helix</keyword>
<dbReference type="InterPro" id="IPR004143">
    <property type="entry name" value="BPL_LPL_catalytic"/>
</dbReference>
<dbReference type="PANTHER" id="PTHR34295">
    <property type="entry name" value="BIOTIN TRANSPORTER BIOY"/>
    <property type="match status" value="1"/>
</dbReference>
<dbReference type="Gene3D" id="1.10.1760.20">
    <property type="match status" value="1"/>
</dbReference>
<dbReference type="OrthoDB" id="9807064at2"/>
<feature type="transmembrane region" description="Helical" evidence="2">
    <location>
        <begin position="211"/>
        <end position="232"/>
    </location>
</feature>
<comment type="similarity">
    <text evidence="1">Belongs to the BioY family.</text>
</comment>
<dbReference type="GO" id="GO:0015225">
    <property type="term" value="F:biotin transmembrane transporter activity"/>
    <property type="evidence" value="ECO:0007669"/>
    <property type="project" value="InterPro"/>
</dbReference>
<dbReference type="Pfam" id="PF03099">
    <property type="entry name" value="BPL_LplA_LipB"/>
    <property type="match status" value="1"/>
</dbReference>
<dbReference type="GO" id="GO:0005886">
    <property type="term" value="C:plasma membrane"/>
    <property type="evidence" value="ECO:0007669"/>
    <property type="project" value="InterPro"/>
</dbReference>
<keyword evidence="4" id="KW-0436">Ligase</keyword>
<evidence type="ECO:0000256" key="1">
    <source>
        <dbReference type="ARBA" id="ARBA00010692"/>
    </source>
</evidence>
<dbReference type="GeneID" id="41339581"/>
<dbReference type="CDD" id="cd16442">
    <property type="entry name" value="BPL"/>
    <property type="match status" value="1"/>
</dbReference>
<dbReference type="GO" id="GO:0004077">
    <property type="term" value="F:biotin--[biotin carboxyl-carrier protein] ligase activity"/>
    <property type="evidence" value="ECO:0007669"/>
    <property type="project" value="UniProtKB-EC"/>
</dbReference>
<feature type="transmembrane region" description="Helical" evidence="2">
    <location>
        <begin position="285"/>
        <end position="305"/>
    </location>
</feature>
<feature type="transmembrane region" description="Helical" evidence="2">
    <location>
        <begin position="311"/>
        <end position="339"/>
    </location>
</feature>
<evidence type="ECO:0000256" key="2">
    <source>
        <dbReference type="SAM" id="Phobius"/>
    </source>
</evidence>
<gene>
    <name evidence="4" type="primary">birA</name>
    <name evidence="4" type="ordered locus">ACL_0466</name>
</gene>
<keyword evidence="2" id="KW-0812">Transmembrane</keyword>
<accession>A9NFF5</accession>
<organism evidence="4 5">
    <name type="scientific">Acholeplasma laidlawii (strain PG-8A)</name>
    <dbReference type="NCBI Taxonomy" id="441768"/>
    <lineage>
        <taxon>Bacteria</taxon>
        <taxon>Bacillati</taxon>
        <taxon>Mycoplasmatota</taxon>
        <taxon>Mollicutes</taxon>
        <taxon>Acholeplasmatales</taxon>
        <taxon>Acholeplasmataceae</taxon>
        <taxon>Acholeplasma</taxon>
    </lineage>
</organism>
<dbReference type="Proteomes" id="UP000008558">
    <property type="component" value="Chromosome"/>
</dbReference>
<evidence type="ECO:0000313" key="5">
    <source>
        <dbReference type="Proteomes" id="UP000008558"/>
    </source>
</evidence>
<keyword evidence="5" id="KW-1185">Reference proteome</keyword>
<dbReference type="PANTHER" id="PTHR34295:SF1">
    <property type="entry name" value="BIOTIN TRANSPORTER BIOY"/>
    <property type="match status" value="1"/>
</dbReference>
<evidence type="ECO:0000313" key="4">
    <source>
        <dbReference type="EMBL" id="ABX81085.1"/>
    </source>
</evidence>
<dbReference type="InterPro" id="IPR004408">
    <property type="entry name" value="Biotin_CoA_COase_ligase"/>
</dbReference>
<dbReference type="eggNOG" id="COG0340">
    <property type="taxonomic scope" value="Bacteria"/>
</dbReference>
<dbReference type="EMBL" id="CP000896">
    <property type="protein sequence ID" value="ABX81085.1"/>
    <property type="molecule type" value="Genomic_DNA"/>
</dbReference>
<dbReference type="KEGG" id="acl:ACL_0466"/>
<reference evidence="4 5" key="1">
    <citation type="journal article" date="2011" name="J. Bacteriol.">
        <title>Complete genome and proteome of Acholeplasma laidlawii.</title>
        <authorList>
            <person name="Lazarev V.N."/>
            <person name="Levitskii S.A."/>
            <person name="Basovskii Y.I."/>
            <person name="Chukin M.M."/>
            <person name="Akopian T.A."/>
            <person name="Vereshchagin V.V."/>
            <person name="Kostrjukova E.S."/>
            <person name="Kovaleva G.Y."/>
            <person name="Kazanov M.D."/>
            <person name="Malko D.B."/>
            <person name="Vitreschak A.G."/>
            <person name="Sernova N.V."/>
            <person name="Gelfand M.S."/>
            <person name="Demina I.A."/>
            <person name="Serebryakova M.V."/>
            <person name="Galyamina M.A."/>
            <person name="Vtyurin N.N."/>
            <person name="Rogov S.I."/>
            <person name="Alexeev D.G."/>
            <person name="Ladygina V.G."/>
            <person name="Govorun V.M."/>
        </authorList>
    </citation>
    <scope>NUCLEOTIDE SEQUENCE [LARGE SCALE GENOMIC DNA]</scope>
    <source>
        <strain evidence="4 5">PG-8A</strain>
    </source>
</reference>
<feature type="transmembrane region" description="Helical" evidence="2">
    <location>
        <begin position="181"/>
        <end position="199"/>
    </location>
</feature>
<dbReference type="NCBIfam" id="TIGR00121">
    <property type="entry name" value="birA_ligase"/>
    <property type="match status" value="1"/>
</dbReference>